<dbReference type="EMBL" id="BPLR01020259">
    <property type="protein sequence ID" value="GIX76531.1"/>
    <property type="molecule type" value="Genomic_DNA"/>
</dbReference>
<protein>
    <submittedName>
        <fullName evidence="1">Uncharacterized protein</fullName>
    </submittedName>
</protein>
<organism evidence="1 2">
    <name type="scientific">Caerostris extrusa</name>
    <name type="common">Bark spider</name>
    <name type="synonym">Caerostris bankana</name>
    <dbReference type="NCBI Taxonomy" id="172846"/>
    <lineage>
        <taxon>Eukaryota</taxon>
        <taxon>Metazoa</taxon>
        <taxon>Ecdysozoa</taxon>
        <taxon>Arthropoda</taxon>
        <taxon>Chelicerata</taxon>
        <taxon>Arachnida</taxon>
        <taxon>Araneae</taxon>
        <taxon>Araneomorphae</taxon>
        <taxon>Entelegynae</taxon>
        <taxon>Araneoidea</taxon>
        <taxon>Araneidae</taxon>
        <taxon>Caerostris</taxon>
    </lineage>
</organism>
<dbReference type="AlphaFoldDB" id="A0AAV4MVP2"/>
<gene>
    <name evidence="1" type="ORF">CEXT_656171</name>
</gene>
<evidence type="ECO:0000313" key="2">
    <source>
        <dbReference type="Proteomes" id="UP001054945"/>
    </source>
</evidence>
<proteinExistence type="predicted"/>
<name>A0AAV4MVP2_CAEEX</name>
<evidence type="ECO:0000313" key="1">
    <source>
        <dbReference type="EMBL" id="GIX76531.1"/>
    </source>
</evidence>
<dbReference type="Proteomes" id="UP001054945">
    <property type="component" value="Unassembled WGS sequence"/>
</dbReference>
<keyword evidence="2" id="KW-1185">Reference proteome</keyword>
<sequence length="92" mass="10194">MSQKLCSAKSTYQRSNSVLSDAFKKSKRTEVIKQKSSIDEILEMKIILSAETQLFAIQFNQATDSFLANPGVYALDCGQNPNRGAKIQKGFS</sequence>
<comment type="caution">
    <text evidence="1">The sequence shown here is derived from an EMBL/GenBank/DDBJ whole genome shotgun (WGS) entry which is preliminary data.</text>
</comment>
<accession>A0AAV4MVP2</accession>
<reference evidence="1 2" key="1">
    <citation type="submission" date="2021-06" db="EMBL/GenBank/DDBJ databases">
        <title>Caerostris extrusa draft genome.</title>
        <authorList>
            <person name="Kono N."/>
            <person name="Arakawa K."/>
        </authorList>
    </citation>
    <scope>NUCLEOTIDE SEQUENCE [LARGE SCALE GENOMIC DNA]</scope>
</reference>